<evidence type="ECO:0000313" key="2">
    <source>
        <dbReference type="EMBL" id="MUL28428.1"/>
    </source>
</evidence>
<keyword evidence="3" id="KW-1185">Reference proteome</keyword>
<name>A0A7C9HEU9_9BACT</name>
<dbReference type="SUPFAM" id="SSF56935">
    <property type="entry name" value="Porins"/>
    <property type="match status" value="1"/>
</dbReference>
<feature type="signal peptide" evidence="1">
    <location>
        <begin position="1"/>
        <end position="19"/>
    </location>
</feature>
<proteinExistence type="predicted"/>
<evidence type="ECO:0000313" key="3">
    <source>
        <dbReference type="Proteomes" id="UP000482295"/>
    </source>
</evidence>
<evidence type="ECO:0000256" key="1">
    <source>
        <dbReference type="SAM" id="SignalP"/>
    </source>
</evidence>
<dbReference type="SUPFAM" id="SSF49464">
    <property type="entry name" value="Carboxypeptidase regulatory domain-like"/>
    <property type="match status" value="1"/>
</dbReference>
<dbReference type="RefSeq" id="WP_155716327.1">
    <property type="nucleotide sequence ID" value="NZ_VVIQ01000009.1"/>
</dbReference>
<gene>
    <name evidence="2" type="ORF">F0475_08965</name>
</gene>
<comment type="caution">
    <text evidence="2">The sequence shown here is derived from an EMBL/GenBank/DDBJ whole genome shotgun (WGS) entry which is preliminary data.</text>
</comment>
<reference evidence="2 3" key="1">
    <citation type="submission" date="2019-09" db="EMBL/GenBank/DDBJ databases">
        <title>Prevotella A2879 sp. nov., isolated from an abscess of a patient.</title>
        <authorList>
            <person name="Buhl M."/>
            <person name="Oberhettinger P."/>
        </authorList>
    </citation>
    <scope>NUCLEOTIDE SEQUENCE [LARGE SCALE GENOMIC DNA]</scope>
    <source>
        <strain evidence="2 3">A2879</strain>
    </source>
</reference>
<accession>A0A7C9HEU9</accession>
<sequence>MKRFLLCIAVLSFYVNLHAKVVITGQVTDETTSPIIGAVVKLVTQTTLITQTVTNNEGLFNLTMEESDGHKELIITYMGYADYRVSLENTQRNTDLGKIQLTPSTQELKGVEVVGKREIQKIDRRIITPSKLQLKASTNGVMLIQNMQLAGIRVNTIDNTITTTTGDAVQLRINGVIAKIEEVKALRPQDIVKVEYHDMPGLRFNGAAAVLDFIVKYKNKGGNINGDLTDGLSMLGYGDNLLSANYHKGRSEIKSSFYWNRRDLKWKRENYEEYHYPHQTIENREIGEPTKVKFDNMSFSLWYNYSFKKSSISAIFRDYYNKESNSMEDRISTLYRGTDAYHITDFRHGHDNTPSLDLYFQTELAHNQHLYFDLIGTYINSHSQRTYTLSSTTQPTQTIASITDGNKYSIIGEGIYERMFKDSKLSFGFKHTQMYTNNTYDGNIQSQVNMNTAETFAYTEWMSKLGKLTYTLGLGGMCIYNHQHDKKLSKFILRPKLSLAYQPCSNVTLKYQGYVSAYAPSLSDMSNVSQDIDVYQLRKGNPNLKSVTFVSNELSLNWGTKWCDLSLFGRYSYDSHPIMEETYIDNGKFVRTIDNQKNFHRLHTQMDIKLHPFGDWFSLQLTPFFNRYISNGHTYAHTLSNWGLNGNLLVMYKQWVFTAKVQARYNELWGETLTKGEANHSISVGYNKDKWALNLIMVLPFSKQYSNETDNLSRLAPNRQLAFSKSFRRILLLNFTFNLNYGKSKSSINKRISNSDNDAGIMHGR</sequence>
<feature type="chain" id="PRO_5028926110" evidence="1">
    <location>
        <begin position="20"/>
        <end position="765"/>
    </location>
</feature>
<dbReference type="Proteomes" id="UP000482295">
    <property type="component" value="Unassembled WGS sequence"/>
</dbReference>
<keyword evidence="2" id="KW-0675">Receptor</keyword>
<dbReference type="Pfam" id="PF13715">
    <property type="entry name" value="CarbopepD_reg_2"/>
    <property type="match status" value="1"/>
</dbReference>
<dbReference type="AlphaFoldDB" id="A0A7C9HEU9"/>
<organism evidence="2 3">
    <name type="scientific">Prevotella vespertina</name>
    <dbReference type="NCBI Taxonomy" id="2608404"/>
    <lineage>
        <taxon>Bacteria</taxon>
        <taxon>Pseudomonadati</taxon>
        <taxon>Bacteroidota</taxon>
        <taxon>Bacteroidia</taxon>
        <taxon>Bacteroidales</taxon>
        <taxon>Prevotellaceae</taxon>
        <taxon>Prevotella</taxon>
    </lineage>
</organism>
<dbReference type="InterPro" id="IPR008969">
    <property type="entry name" value="CarboxyPept-like_regulatory"/>
</dbReference>
<dbReference type="Gene3D" id="2.60.40.1120">
    <property type="entry name" value="Carboxypeptidase-like, regulatory domain"/>
    <property type="match status" value="1"/>
</dbReference>
<dbReference type="EMBL" id="VVIQ01000009">
    <property type="protein sequence ID" value="MUL28428.1"/>
    <property type="molecule type" value="Genomic_DNA"/>
</dbReference>
<keyword evidence="1" id="KW-0732">Signal</keyword>
<protein>
    <submittedName>
        <fullName evidence="2">TonB-dependent receptor</fullName>
    </submittedName>
</protein>